<dbReference type="Proteomes" id="UP001197378">
    <property type="component" value="Unassembled WGS sequence"/>
</dbReference>
<dbReference type="PANTHER" id="PTHR43023">
    <property type="entry name" value="PROTEIN TRIGALACTOSYLDIACYLGLYCEROL 3, CHLOROPLASTIC"/>
    <property type="match status" value="1"/>
</dbReference>
<dbReference type="Pfam" id="PF00005">
    <property type="entry name" value="ABC_tran"/>
    <property type="match status" value="1"/>
</dbReference>
<evidence type="ECO:0000256" key="1">
    <source>
        <dbReference type="ARBA" id="ARBA00022448"/>
    </source>
</evidence>
<dbReference type="InterPro" id="IPR027417">
    <property type="entry name" value="P-loop_NTPase"/>
</dbReference>
<dbReference type="AlphaFoldDB" id="A0AAE2YNJ8"/>
<dbReference type="RefSeq" id="WP_215871882.1">
    <property type="nucleotide sequence ID" value="NZ_JAAXYO010000039.1"/>
</dbReference>
<accession>A0AAE2YNJ8</accession>
<dbReference type="PROSITE" id="PS50893">
    <property type="entry name" value="ABC_TRANSPORTER_2"/>
    <property type="match status" value="1"/>
</dbReference>
<dbReference type="Gene3D" id="3.40.50.300">
    <property type="entry name" value="P-loop containing nucleotide triphosphate hydrolases"/>
    <property type="match status" value="1"/>
</dbReference>
<protein>
    <submittedName>
        <fullName evidence="5">ATP-binding cassette domain-containing protein</fullName>
    </submittedName>
</protein>
<keyword evidence="2" id="KW-0547">Nucleotide-binding</keyword>
<evidence type="ECO:0000313" key="6">
    <source>
        <dbReference type="Proteomes" id="UP001197378"/>
    </source>
</evidence>
<sequence length="260" mass="28032">MSSVIRCIDLGTRFGSRWIHRHLDLEVQAGEILAIVGGSGSGKTTLLRSIIGLNPIAEGSIEIFGQSLDHLNSEAGRALRQRWGVLFQLGALFSALTVFENIAFPLREWGGFRKEDICALVALKLQMVGLRPEDADKLPAELSGGMVKRVALARALALDAEILFLDEPTSGLDPIAAADFDQLLRQIQADIGLTVVMISHDLESIAATADRVAVLSGGKVLSIGPLQDVAQVDDPYVRNFFHGSRGELVLQSLQNRSATP</sequence>
<evidence type="ECO:0000259" key="4">
    <source>
        <dbReference type="PROSITE" id="PS50893"/>
    </source>
</evidence>
<keyword evidence="1" id="KW-0813">Transport</keyword>
<feature type="domain" description="ABC transporter" evidence="4">
    <location>
        <begin position="5"/>
        <end position="242"/>
    </location>
</feature>
<gene>
    <name evidence="5" type="ORF">HFQ13_03575</name>
</gene>
<keyword evidence="6" id="KW-1185">Reference proteome</keyword>
<evidence type="ECO:0000256" key="3">
    <source>
        <dbReference type="ARBA" id="ARBA00022840"/>
    </source>
</evidence>
<dbReference type="GO" id="GO:0016887">
    <property type="term" value="F:ATP hydrolysis activity"/>
    <property type="evidence" value="ECO:0007669"/>
    <property type="project" value="InterPro"/>
</dbReference>
<dbReference type="InterPro" id="IPR003593">
    <property type="entry name" value="AAA+_ATPase"/>
</dbReference>
<evidence type="ECO:0000313" key="5">
    <source>
        <dbReference type="EMBL" id="MBU2787299.1"/>
    </source>
</evidence>
<comment type="caution">
    <text evidence="5">The sequence shown here is derived from an EMBL/GenBank/DDBJ whole genome shotgun (WGS) entry which is preliminary data.</text>
</comment>
<reference evidence="5" key="1">
    <citation type="journal article" date="2021" name="ISME J.">
        <title>Genomic evolution of the class Acidithiobacillia: deep-branching Proteobacteria living in extreme acidic conditions.</title>
        <authorList>
            <person name="Moya-Beltran A."/>
            <person name="Beard S."/>
            <person name="Rojas-Villalobos C."/>
            <person name="Issotta F."/>
            <person name="Gallardo Y."/>
            <person name="Ulloa R."/>
            <person name="Giaveno A."/>
            <person name="Degli Esposti M."/>
            <person name="Johnson D.B."/>
            <person name="Quatrini R."/>
        </authorList>
    </citation>
    <scope>NUCLEOTIDE SEQUENCE</scope>
    <source>
        <strain evidence="5">VAN18-1</strain>
    </source>
</reference>
<organism evidence="5 6">
    <name type="scientific">Igneacidithiobacillus copahuensis</name>
    <dbReference type="NCBI Taxonomy" id="2724909"/>
    <lineage>
        <taxon>Bacteria</taxon>
        <taxon>Pseudomonadati</taxon>
        <taxon>Pseudomonadota</taxon>
        <taxon>Acidithiobacillia</taxon>
        <taxon>Acidithiobacillales</taxon>
        <taxon>Acidithiobacillaceae</taxon>
        <taxon>Igneacidithiobacillus</taxon>
    </lineage>
</organism>
<evidence type="ECO:0000256" key="2">
    <source>
        <dbReference type="ARBA" id="ARBA00022741"/>
    </source>
</evidence>
<dbReference type="InterPro" id="IPR003439">
    <property type="entry name" value="ABC_transporter-like_ATP-bd"/>
</dbReference>
<dbReference type="PANTHER" id="PTHR43023:SF3">
    <property type="entry name" value="PROTEIN TRIGALACTOSYLDIACYLGLYCEROL 3, CHLOROPLASTIC"/>
    <property type="match status" value="1"/>
</dbReference>
<name>A0AAE2YNJ8_9PROT</name>
<dbReference type="EMBL" id="JAAXYO010000039">
    <property type="protein sequence ID" value="MBU2787299.1"/>
    <property type="molecule type" value="Genomic_DNA"/>
</dbReference>
<dbReference type="GO" id="GO:0005524">
    <property type="term" value="F:ATP binding"/>
    <property type="evidence" value="ECO:0007669"/>
    <property type="project" value="UniProtKB-KW"/>
</dbReference>
<keyword evidence="3 5" id="KW-0067">ATP-binding</keyword>
<dbReference type="SMART" id="SM00382">
    <property type="entry name" value="AAA"/>
    <property type="match status" value="1"/>
</dbReference>
<dbReference type="SUPFAM" id="SSF52540">
    <property type="entry name" value="P-loop containing nucleoside triphosphate hydrolases"/>
    <property type="match status" value="1"/>
</dbReference>
<proteinExistence type="predicted"/>